<protein>
    <submittedName>
        <fullName evidence="3">Conserved Plasmodium protein, related</fullName>
    </submittedName>
</protein>
<dbReference type="GO" id="GO:0016274">
    <property type="term" value="F:protein-arginine N-methyltransferase activity"/>
    <property type="evidence" value="ECO:0007669"/>
    <property type="project" value="InterPro"/>
</dbReference>
<dbReference type="EMBL" id="HG721552">
    <property type="protein sequence ID" value="CDJ60228.1"/>
    <property type="molecule type" value="Genomic_DNA"/>
</dbReference>
<dbReference type="PANTHER" id="PTHR11006:SF53">
    <property type="entry name" value="PROTEIN ARGININE N-METHYLTRANSFERASE 3"/>
    <property type="match status" value="1"/>
</dbReference>
<accession>U6MB02</accession>
<dbReference type="RefSeq" id="XP_013336878.1">
    <property type="nucleotide sequence ID" value="XM_013481424.1"/>
</dbReference>
<dbReference type="PANTHER" id="PTHR11006">
    <property type="entry name" value="PROTEIN ARGININE N-METHYLTRANSFERASE"/>
    <property type="match status" value="1"/>
</dbReference>
<dbReference type="Proteomes" id="UP000030763">
    <property type="component" value="Unassembled WGS sequence"/>
</dbReference>
<dbReference type="Gene3D" id="3.40.50.150">
    <property type="entry name" value="Vaccinia Virus protein VP39"/>
    <property type="match status" value="1"/>
</dbReference>
<gene>
    <name evidence="3" type="ORF">EMWEY_00005880</name>
</gene>
<name>U6MB02_EIMMA</name>
<dbReference type="OMA" id="DEQACCV"/>
<evidence type="ECO:0000256" key="1">
    <source>
        <dbReference type="ARBA" id="ARBA00022691"/>
    </source>
</evidence>
<sequence length="743" mass="80009">MRSSTRALRSERKGRSFVATVATEVSRQEAEAIKLRAASKMEGESAAVVARATEATSKTDAAAVTAAHRRFFIRLRSSNSSAVSGSSGNTRYPSTTTNYNKRVTNAEHTSHHHVDKIRQLVDGGFVRRSLLQRATPSTASICGQFGIPNHLAMLEDDDRVKFYKEAILWQGHSQSHLQQLLPLRQTKLPCEQRGPMPQDTTAQELKPRKTGRSQVYGRRVLEIGCGPLALLSLLAVQQGAAQVDALELNPGVYQFASTFVKQIGVNPPPPQGYDLKGPQKPRLRVFRCYSKLFPLASWSSAADSTLRTPSASSSPALLADARPTTSAAAPPPSPVVLSTEGAAAATTAAAASGAGVGLTCGLANAGADGDKTTCTASVSSASWSPGTATAPPSYMTVAHSQGSLEGSSAAARAEATAGSAVDVAESHPSTPSWLARPLSCRSTRVAKRLRASPGGSRSRCRRKSNSLWTRKCTTSAQDSPSDHQVQQVEGELYDMVLHEILGDFASQEGAADVIRDIQERTGTIPHSIPFAARTFVGASEHPERTVLSPRERLLQSVGLRFSEVLLSTQLKAIEELDFEARMDTQMLQRRTLLFEVEKDGFFAGFLAAMEVEIRPGVFFGPVYEGQCDSWYTNVVLLGKEIAVFKGDRVILKTEVNLTNFQREQHMVGLCHSCSPACMTVHLFQLIFDLSVIAGAVAKGPKGRQWVSVSRPSYTFSGQVLPQTGCAETFGPIVIDFDEQACCV</sequence>
<dbReference type="GeneID" id="25334574"/>
<proteinExistence type="predicted"/>
<feature type="compositionally biased region" description="Low complexity" evidence="2">
    <location>
        <begin position="304"/>
        <end position="328"/>
    </location>
</feature>
<dbReference type="GO" id="GO:0042054">
    <property type="term" value="F:histone methyltransferase activity"/>
    <property type="evidence" value="ECO:0007669"/>
    <property type="project" value="TreeGrafter"/>
</dbReference>
<dbReference type="InterPro" id="IPR025799">
    <property type="entry name" value="Arg_MeTrfase"/>
</dbReference>
<dbReference type="CDD" id="cd02440">
    <property type="entry name" value="AdoMet_MTases"/>
    <property type="match status" value="1"/>
</dbReference>
<dbReference type="VEuPathDB" id="ToxoDB:EMWEY_00005880"/>
<reference evidence="3" key="2">
    <citation type="submission" date="2013-10" db="EMBL/GenBank/DDBJ databases">
        <authorList>
            <person name="Aslett M."/>
        </authorList>
    </citation>
    <scope>NUCLEOTIDE SEQUENCE [LARGE SCALE GENOMIC DNA]</scope>
    <source>
        <strain evidence="3">Weybridge</strain>
    </source>
</reference>
<keyword evidence="4" id="KW-1185">Reference proteome</keyword>
<evidence type="ECO:0000256" key="2">
    <source>
        <dbReference type="SAM" id="MobiDB-lite"/>
    </source>
</evidence>
<feature type="region of interest" description="Disordered" evidence="2">
    <location>
        <begin position="304"/>
        <end position="337"/>
    </location>
</feature>
<dbReference type="GO" id="GO:0005634">
    <property type="term" value="C:nucleus"/>
    <property type="evidence" value="ECO:0007669"/>
    <property type="project" value="TreeGrafter"/>
</dbReference>
<evidence type="ECO:0000313" key="4">
    <source>
        <dbReference type="Proteomes" id="UP000030763"/>
    </source>
</evidence>
<dbReference type="InterPro" id="IPR029063">
    <property type="entry name" value="SAM-dependent_MTases_sf"/>
</dbReference>
<evidence type="ECO:0000313" key="3">
    <source>
        <dbReference type="EMBL" id="CDJ60228.1"/>
    </source>
</evidence>
<reference evidence="3" key="1">
    <citation type="submission" date="2013-10" db="EMBL/GenBank/DDBJ databases">
        <title>Genomic analysis of the causative agents of coccidiosis in chickens.</title>
        <authorList>
            <person name="Reid A.J."/>
            <person name="Blake D."/>
            <person name="Billington K."/>
            <person name="Browne H."/>
            <person name="Dunn M."/>
            <person name="Hung S."/>
            <person name="Kawahara F."/>
            <person name="Miranda-Saavedra D."/>
            <person name="Mourier T."/>
            <person name="Nagra H."/>
            <person name="Otto T.D."/>
            <person name="Rawlings N."/>
            <person name="Sanchez A."/>
            <person name="Sanders M."/>
            <person name="Subramaniam C."/>
            <person name="Tay Y."/>
            <person name="Dear P."/>
            <person name="Doerig C."/>
            <person name="Gruber A."/>
            <person name="Parkinson J."/>
            <person name="Shirley M."/>
            <person name="Wan K.L."/>
            <person name="Berriman M."/>
            <person name="Tomley F."/>
            <person name="Pain A."/>
        </authorList>
    </citation>
    <scope>NUCLEOTIDE SEQUENCE [LARGE SCALE GENOMIC DNA]</scope>
    <source>
        <strain evidence="3">Weybridge</strain>
    </source>
</reference>
<dbReference type="SUPFAM" id="SSF53335">
    <property type="entry name" value="S-adenosyl-L-methionine-dependent methyltransferases"/>
    <property type="match status" value="1"/>
</dbReference>
<feature type="region of interest" description="Disordered" evidence="2">
    <location>
        <begin position="192"/>
        <end position="211"/>
    </location>
</feature>
<keyword evidence="1" id="KW-0949">S-adenosyl-L-methionine</keyword>
<organism evidence="3 4">
    <name type="scientific">Eimeria maxima</name>
    <name type="common">Coccidian parasite</name>
    <dbReference type="NCBI Taxonomy" id="5804"/>
    <lineage>
        <taxon>Eukaryota</taxon>
        <taxon>Sar</taxon>
        <taxon>Alveolata</taxon>
        <taxon>Apicomplexa</taxon>
        <taxon>Conoidasida</taxon>
        <taxon>Coccidia</taxon>
        <taxon>Eucoccidiorida</taxon>
        <taxon>Eimeriorina</taxon>
        <taxon>Eimeriidae</taxon>
        <taxon>Eimeria</taxon>
    </lineage>
</organism>
<dbReference type="AlphaFoldDB" id="U6MB02"/>
<dbReference type="OrthoDB" id="41566at2759"/>